<keyword evidence="3" id="KW-1185">Reference proteome</keyword>
<dbReference type="PANTHER" id="PTHR10579">
    <property type="entry name" value="CALCIUM-ACTIVATED CHLORIDE CHANNEL REGULATOR"/>
    <property type="match status" value="1"/>
</dbReference>
<reference evidence="2 3" key="1">
    <citation type="submission" date="2016-10" db="EMBL/GenBank/DDBJ databases">
        <authorList>
            <person name="de Groot N.N."/>
        </authorList>
    </citation>
    <scope>NUCLEOTIDE SEQUENCE [LARGE SCALE GENOMIC DNA]</scope>
    <source>
        <strain evidence="2 3">DSM 12992</strain>
    </source>
</reference>
<dbReference type="SMART" id="SM00327">
    <property type="entry name" value="VWA"/>
    <property type="match status" value="1"/>
</dbReference>
<dbReference type="CDD" id="cd00198">
    <property type="entry name" value="vWFA"/>
    <property type="match status" value="1"/>
</dbReference>
<dbReference type="Gene3D" id="3.40.50.410">
    <property type="entry name" value="von Willebrand factor, type A domain"/>
    <property type="match status" value="1"/>
</dbReference>
<protein>
    <submittedName>
        <fullName evidence="2">von Willebrand factor type A domain-containing protein</fullName>
    </submittedName>
</protein>
<dbReference type="Proteomes" id="UP000199263">
    <property type="component" value="Unassembled WGS sequence"/>
</dbReference>
<sequence length="807" mass="91188">MKIEIIKNRKNVVKKVSLFVTIIVFCTLMNVPLIKADDRLQTEPSFEVQINKAKPNPALVGEDITIEGTITPKPFEMEIKPQKKEIVLVLDVSGSMNDPGNKRCTNKRVRYCIKHGSSDPNHLGFGLHHWINDYCEEHKTNEEHYTTKIAELKTAANNFIDKMKNIPNLEIGIVDYSTNAKINPFIKNNDEKDYKSGETNNWNLHYIINKLRADGGTNTGEGLRKTEYMIENGDSDASKSIVFMSDGLPTYYSVEKKYDRDYNQYNDQYYDEYCGRYYDKYNQYYDQYYNKEQEIYYDQYYNGYGYPYYRTYYDYYTSIDNTDPILAGTGNSDNKGYCKGYAKEIGEIIRNNKSNVFSIGYGLGAKNSDGNKTMKEIHDSMGGAENDFFATDAGAIDKIFDQIADKIIKSYTIDNLEMNMNFKSDDGFSLNIKGNKVKLNNIIYKKVSESNGKARYEADKVSFKFVIKGKKVGEYIGKDIFKDSTVTFSWENDLITIPVKISDDLIIKIKDNQLPDIKANFISASPNPANPSEEIEVKYKIDTDSFEYNIGEESLDSTNKSLTITDAKLNFDLGENFDAVDGSVLEGEGKIRTVTLPHIEYTLKNEDGKNVWKQTKPIDIIFKIKASKGKYGSLGFGTTNNKISYKNFTGNLVNKPIKTPTIIIRGIETVNHGLYKGMDGNDPNIDTNTASEIFLKEAKVRLGATFNVYSNGSTANLNIPNGIVDGSIKVYKVGTDGLISIGEMSKGDKNNYTFAFNNVSQAGDRILILYNEILPDETGNYDNKLKIDNAEGIAILKVGSDELPELF</sequence>
<dbReference type="STRING" id="119641.SAMN05421842_11939"/>
<dbReference type="InterPro" id="IPR051266">
    <property type="entry name" value="CLCR"/>
</dbReference>
<dbReference type="InterPro" id="IPR036465">
    <property type="entry name" value="vWFA_dom_sf"/>
</dbReference>
<dbReference type="SUPFAM" id="SSF53300">
    <property type="entry name" value="vWA-like"/>
    <property type="match status" value="1"/>
</dbReference>
<evidence type="ECO:0000313" key="2">
    <source>
        <dbReference type="EMBL" id="SFD09059.1"/>
    </source>
</evidence>
<dbReference type="EMBL" id="FOMG01000019">
    <property type="protein sequence ID" value="SFD09059.1"/>
    <property type="molecule type" value="Genomic_DNA"/>
</dbReference>
<proteinExistence type="predicted"/>
<evidence type="ECO:0000259" key="1">
    <source>
        <dbReference type="PROSITE" id="PS50234"/>
    </source>
</evidence>
<gene>
    <name evidence="2" type="ORF">SAMN05421842_11939</name>
</gene>
<dbReference type="RefSeq" id="WP_242943329.1">
    <property type="nucleotide sequence ID" value="NZ_FOMG01000019.1"/>
</dbReference>
<organism evidence="2 3">
    <name type="scientific">Clostridium uliginosum</name>
    <dbReference type="NCBI Taxonomy" id="119641"/>
    <lineage>
        <taxon>Bacteria</taxon>
        <taxon>Bacillati</taxon>
        <taxon>Bacillota</taxon>
        <taxon>Clostridia</taxon>
        <taxon>Eubacteriales</taxon>
        <taxon>Clostridiaceae</taxon>
        <taxon>Clostridium</taxon>
    </lineage>
</organism>
<feature type="domain" description="VWFA" evidence="1">
    <location>
        <begin position="85"/>
        <end position="403"/>
    </location>
</feature>
<name>A0A1I1PGT6_9CLOT</name>
<accession>A0A1I1PGT6</accession>
<dbReference type="InterPro" id="IPR002035">
    <property type="entry name" value="VWF_A"/>
</dbReference>
<dbReference type="PANTHER" id="PTHR10579:SF43">
    <property type="entry name" value="ZINC FINGER (C3HC4-TYPE RING FINGER) FAMILY PROTEIN"/>
    <property type="match status" value="1"/>
</dbReference>
<evidence type="ECO:0000313" key="3">
    <source>
        <dbReference type="Proteomes" id="UP000199263"/>
    </source>
</evidence>
<dbReference type="PROSITE" id="PS50234">
    <property type="entry name" value="VWFA"/>
    <property type="match status" value="1"/>
</dbReference>
<dbReference type="AlphaFoldDB" id="A0A1I1PGT6"/>